<evidence type="ECO:0000313" key="2">
    <source>
        <dbReference type="Ensembl" id="ENSTGUP00000019989.1"/>
    </source>
</evidence>
<dbReference type="PANTHER" id="PTHR10424:SF82">
    <property type="entry name" value="ENVELOPE GLYCOPROTEIN-RELATED"/>
    <property type="match status" value="1"/>
</dbReference>
<organism evidence="2 3">
    <name type="scientific">Taeniopygia guttata</name>
    <name type="common">Zebra finch</name>
    <name type="synonym">Poephila guttata</name>
    <dbReference type="NCBI Taxonomy" id="59729"/>
    <lineage>
        <taxon>Eukaryota</taxon>
        <taxon>Metazoa</taxon>
        <taxon>Chordata</taxon>
        <taxon>Craniata</taxon>
        <taxon>Vertebrata</taxon>
        <taxon>Euteleostomi</taxon>
        <taxon>Archelosauria</taxon>
        <taxon>Archosauria</taxon>
        <taxon>Dinosauria</taxon>
        <taxon>Saurischia</taxon>
        <taxon>Theropoda</taxon>
        <taxon>Coelurosauria</taxon>
        <taxon>Aves</taxon>
        <taxon>Neognathae</taxon>
        <taxon>Neoaves</taxon>
        <taxon>Telluraves</taxon>
        <taxon>Australaves</taxon>
        <taxon>Passeriformes</taxon>
        <taxon>Passeroidea</taxon>
        <taxon>Estrildidae</taxon>
        <taxon>Estrildinae</taxon>
        <taxon>Taeniopygia</taxon>
    </lineage>
</organism>
<reference evidence="2" key="1">
    <citation type="submission" date="2025-08" db="UniProtKB">
        <authorList>
            <consortium name="Ensembl"/>
        </authorList>
    </citation>
    <scope>IDENTIFICATION</scope>
</reference>
<dbReference type="InterPro" id="IPR008981">
    <property type="entry name" value="FMuLV_rcpt-bd"/>
</dbReference>
<dbReference type="GeneTree" id="ENSGT00690000102286"/>
<dbReference type="InParanoid" id="A0A674GBQ9"/>
<keyword evidence="3" id="KW-1185">Reference proteome</keyword>
<dbReference type="Gene3D" id="3.90.310.10">
    <property type="entry name" value="ENV polyprotein, receptor-binding domain"/>
    <property type="match status" value="1"/>
</dbReference>
<feature type="compositionally biased region" description="Basic and acidic residues" evidence="1">
    <location>
        <begin position="154"/>
        <end position="167"/>
    </location>
</feature>
<dbReference type="AlphaFoldDB" id="A0A674GBQ9"/>
<reference evidence="2" key="2">
    <citation type="submission" date="2025-09" db="UniProtKB">
        <authorList>
            <consortium name="Ensembl"/>
        </authorList>
    </citation>
    <scope>IDENTIFICATION</scope>
</reference>
<protein>
    <recommendedName>
        <fullName evidence="4">Envelope glycoprotein</fullName>
    </recommendedName>
</protein>
<sequence length="297" mass="33158">ASTTGWRNKTPRILSKCGQLLNLTSFYMCPASNPGKQYCNYPRHYYCAYWGCETIASAWAPGGGLDKYLKVGHGPAGCKRPQEWPWTGKNLLGNCTFLYLNVTQPSDSGWLIGKTWGVRHWIEGHDPGNLIQIKKEVAPHDPSPIGPNPVISNDLKESNKTRDNVVKSNKIDQEPQILVQKYTTLWKIMQATFGVLNHTYPNLTKGCWLCYMINPPFYEAIGITSEAREINGTNPKECLWGKGRDSVSGITLSQVSGQGRCVGKVPADMQHLCNTTVSINRTNKPSDWLMPAVNTKW</sequence>
<evidence type="ECO:0000256" key="1">
    <source>
        <dbReference type="SAM" id="MobiDB-lite"/>
    </source>
</evidence>
<name>A0A674GBQ9_TAEGU</name>
<evidence type="ECO:0000313" key="3">
    <source>
        <dbReference type="Proteomes" id="UP000007754"/>
    </source>
</evidence>
<accession>A0A674GBQ9</accession>
<feature type="region of interest" description="Disordered" evidence="1">
    <location>
        <begin position="142"/>
        <end position="167"/>
    </location>
</feature>
<dbReference type="InterPro" id="IPR018154">
    <property type="entry name" value="TLV/ENV_coat_polyprotein"/>
</dbReference>
<proteinExistence type="predicted"/>
<evidence type="ECO:0008006" key="4">
    <source>
        <dbReference type="Google" id="ProtNLM"/>
    </source>
</evidence>
<dbReference type="PANTHER" id="PTHR10424">
    <property type="entry name" value="VIRAL ENVELOPE PROTEIN"/>
    <property type="match status" value="1"/>
</dbReference>
<dbReference type="OMA" id="SHIQLCA"/>
<dbReference type="Ensembl" id="ENSTGUT00000022502.1">
    <property type="protein sequence ID" value="ENSTGUP00000019989.1"/>
    <property type="gene ID" value="ENSTGUG00000019879.1"/>
</dbReference>
<dbReference type="SUPFAM" id="SSF49830">
    <property type="entry name" value="ENV polyprotein, receptor-binding domain"/>
    <property type="match status" value="1"/>
</dbReference>
<dbReference type="Pfam" id="PF00429">
    <property type="entry name" value="TLV_coat"/>
    <property type="match status" value="1"/>
</dbReference>
<dbReference type="Proteomes" id="UP000007754">
    <property type="component" value="Unplaced"/>
</dbReference>